<evidence type="ECO:0000256" key="1">
    <source>
        <dbReference type="SAM" id="MobiDB-lite"/>
    </source>
</evidence>
<feature type="compositionally biased region" description="Basic and acidic residues" evidence="1">
    <location>
        <begin position="1"/>
        <end position="14"/>
    </location>
</feature>
<dbReference type="InterPro" id="IPR022062">
    <property type="entry name" value="DUF3618"/>
</dbReference>
<proteinExistence type="predicted"/>
<feature type="compositionally biased region" description="Polar residues" evidence="1">
    <location>
        <begin position="23"/>
        <end position="32"/>
    </location>
</feature>
<protein>
    <recommendedName>
        <fullName evidence="2">DUF2383 domain-containing protein</fullName>
    </recommendedName>
</protein>
<dbReference type="Pfam" id="PF12277">
    <property type="entry name" value="DUF3618"/>
    <property type="match status" value="1"/>
</dbReference>
<accession>A0A512DM52</accession>
<dbReference type="AlphaFoldDB" id="A0A512DM52"/>
<comment type="caution">
    <text evidence="3">The sequence shown here is derived from an EMBL/GenBank/DDBJ whole genome shotgun (WGS) entry which is preliminary data.</text>
</comment>
<gene>
    <name evidence="3" type="ORF">SAE02_17050</name>
</gene>
<evidence type="ECO:0000259" key="2">
    <source>
        <dbReference type="Pfam" id="PF09537"/>
    </source>
</evidence>
<dbReference type="EMBL" id="BJYZ01000006">
    <property type="protein sequence ID" value="GEO37557.1"/>
    <property type="molecule type" value="Genomic_DNA"/>
</dbReference>
<feature type="domain" description="DUF2383" evidence="2">
    <location>
        <begin position="136"/>
        <end position="243"/>
    </location>
</feature>
<organism evidence="3 4">
    <name type="scientific">Skermanella aerolata</name>
    <dbReference type="NCBI Taxonomy" id="393310"/>
    <lineage>
        <taxon>Bacteria</taxon>
        <taxon>Pseudomonadati</taxon>
        <taxon>Pseudomonadota</taxon>
        <taxon>Alphaproteobacteria</taxon>
        <taxon>Rhodospirillales</taxon>
        <taxon>Azospirillaceae</taxon>
        <taxon>Skermanella</taxon>
    </lineage>
</organism>
<dbReference type="InterPro" id="IPR011971">
    <property type="entry name" value="CHP02284"/>
</dbReference>
<reference evidence="3 4" key="1">
    <citation type="submission" date="2019-07" db="EMBL/GenBank/DDBJ databases">
        <title>Whole genome shotgun sequence of Skermanella aerolata NBRC 106429.</title>
        <authorList>
            <person name="Hosoyama A."/>
            <person name="Uohara A."/>
            <person name="Ohji S."/>
            <person name="Ichikawa N."/>
        </authorList>
    </citation>
    <scope>NUCLEOTIDE SEQUENCE [LARGE SCALE GENOMIC DNA]</scope>
    <source>
        <strain evidence="3 4">NBRC 106429</strain>
    </source>
</reference>
<feature type="region of interest" description="Disordered" evidence="1">
    <location>
        <begin position="1"/>
        <end position="44"/>
    </location>
</feature>
<dbReference type="NCBIfam" id="TIGR02284">
    <property type="entry name" value="PA2169 family four-helix-bundle protein"/>
    <property type="match status" value="1"/>
</dbReference>
<dbReference type="InterPro" id="IPR012347">
    <property type="entry name" value="Ferritin-like"/>
</dbReference>
<feature type="compositionally biased region" description="Basic and acidic residues" evidence="1">
    <location>
        <begin position="34"/>
        <end position="44"/>
    </location>
</feature>
<name>A0A512DM52_9PROT</name>
<evidence type="ECO:0000313" key="3">
    <source>
        <dbReference type="EMBL" id="GEO37557.1"/>
    </source>
</evidence>
<dbReference type="RefSeq" id="WP_169789302.1">
    <property type="nucleotide sequence ID" value="NZ_BJYZ01000006.1"/>
</dbReference>
<dbReference type="Proteomes" id="UP000321523">
    <property type="component" value="Unassembled WGS sequence"/>
</dbReference>
<dbReference type="Pfam" id="PF09537">
    <property type="entry name" value="DUF2383"/>
    <property type="match status" value="1"/>
</dbReference>
<dbReference type="InterPro" id="IPR019052">
    <property type="entry name" value="DUF2383"/>
</dbReference>
<dbReference type="Gene3D" id="1.20.1260.10">
    <property type="match status" value="1"/>
</dbReference>
<sequence>MNRNNDNDDLRASRGPEPGTGPSDGNAQSGSEGNAERSPDEIERDIADIRSRMDRTLDELEFRLSPGQLTSGAVDLVKDVMRGNPSRLGDAIRNNPIPVVMIGIGALWLAFAMNRPQQPHDETGTRRLSRLGPNEIAEVLSPLISVTLQGVDGLRQAEAKIPDSEIQAIVREIGQQHDRAAAALDAEVRRHGATPLVGVMAPSRPHPAWSELRRALVTGEAPAIIAAIENGEDSALESFRMAFHADLPDETRVVVGAHFHAIQQTHNRMSALKNATS</sequence>
<keyword evidence="4" id="KW-1185">Reference proteome</keyword>
<evidence type="ECO:0000313" key="4">
    <source>
        <dbReference type="Proteomes" id="UP000321523"/>
    </source>
</evidence>